<proteinExistence type="predicted"/>
<dbReference type="Proteomes" id="UP001560296">
    <property type="component" value="Unassembled WGS sequence"/>
</dbReference>
<name>A0ABV3YWA3_9PSED</name>
<organism evidence="1 2">
    <name type="scientific">Pseudomonas zhanjiangensis</name>
    <dbReference type="NCBI Taxonomy" id="3239015"/>
    <lineage>
        <taxon>Bacteria</taxon>
        <taxon>Pseudomonadati</taxon>
        <taxon>Pseudomonadota</taxon>
        <taxon>Gammaproteobacteria</taxon>
        <taxon>Pseudomonadales</taxon>
        <taxon>Pseudomonadaceae</taxon>
        <taxon>Pseudomonas</taxon>
    </lineage>
</organism>
<dbReference type="RefSeq" id="WP_369288568.1">
    <property type="nucleotide sequence ID" value="NZ_JBFTEG010000013.1"/>
</dbReference>
<reference evidence="1 2" key="1">
    <citation type="submission" date="2024-07" db="EMBL/GenBank/DDBJ databases">
        <authorList>
            <person name="Li M."/>
        </authorList>
    </citation>
    <scope>NUCLEOTIDE SEQUENCE [LARGE SCALE GENOMIC DNA]</scope>
    <source>
        <strain evidence="1 2">25A3E</strain>
    </source>
</reference>
<evidence type="ECO:0000313" key="1">
    <source>
        <dbReference type="EMBL" id="MEX6503625.1"/>
    </source>
</evidence>
<dbReference type="EMBL" id="JBFTEG010000013">
    <property type="protein sequence ID" value="MEX6503625.1"/>
    <property type="molecule type" value="Genomic_DNA"/>
</dbReference>
<protein>
    <submittedName>
        <fullName evidence="1">Uncharacterized protein</fullName>
    </submittedName>
</protein>
<keyword evidence="2" id="KW-1185">Reference proteome</keyword>
<sequence>MCGWLGISNDEFAADKVINLNSRTNTEILGWKRHLQKNSFDTFQDAIAWTKENSGKAIKIAPTGNGFVET</sequence>
<comment type="caution">
    <text evidence="1">The sequence shown here is derived from an EMBL/GenBank/DDBJ whole genome shotgun (WGS) entry which is preliminary data.</text>
</comment>
<gene>
    <name evidence="1" type="ORF">AB5S05_16295</name>
</gene>
<evidence type="ECO:0000313" key="2">
    <source>
        <dbReference type="Proteomes" id="UP001560296"/>
    </source>
</evidence>
<accession>A0ABV3YWA3</accession>